<evidence type="ECO:0000256" key="7">
    <source>
        <dbReference type="SAM" id="Phobius"/>
    </source>
</evidence>
<sequence>MLILPLHRPLTRATFPLVTALLVLANAFVFFGLQLDDDGRMEAASRHYVESGLAAIEVPAFERHLAQTGEADGLRELRALDEDERGDYVAQRTATDVRFGEALAAGALFDTPQAHAHWKTLRPAYDALQQEVFTLRRLLRSNEIDPARMLSSAFLHADVMHLLGNMVFLVALGLLVEGALGSGRFLALYLLGALGASAASLAWRWGEAAGGLGASGAVAALMGAFCVVWGRQPVRFFYWFGVIFDYVRAPAIWLLPAWLGWEILNLVANADADAGVAFDAHAGGIVSGALVGAALVASRQVRSDFIADPPSTDGIDTRWERAQSHLGRMQLEQAESLLSELAADQPQRLDVSLARYRAARHAGRDKLAHECALAVLALPDSSADAVRTQCRILQELQDAGATVPDALRISLAGRWLAIGALDAAEAALDTATHERCDDTHAQLWFRLALGYGEQQASERRTRALQRVVEHFADHPQAQKARFLLENS</sequence>
<feature type="transmembrane region" description="Helical" evidence="7">
    <location>
        <begin position="236"/>
        <end position="256"/>
    </location>
</feature>
<evidence type="ECO:0000256" key="3">
    <source>
        <dbReference type="ARBA" id="ARBA00022692"/>
    </source>
</evidence>
<evidence type="ECO:0000313" key="10">
    <source>
        <dbReference type="Proteomes" id="UP001589896"/>
    </source>
</evidence>
<evidence type="ECO:0000313" key="9">
    <source>
        <dbReference type="EMBL" id="MFC0679165.1"/>
    </source>
</evidence>
<keyword evidence="4 9" id="KW-0378">Hydrolase</keyword>
<dbReference type="SUPFAM" id="SSF144091">
    <property type="entry name" value="Rhomboid-like"/>
    <property type="match status" value="1"/>
</dbReference>
<dbReference type="InterPro" id="IPR022764">
    <property type="entry name" value="Peptidase_S54_rhomboid_dom"/>
</dbReference>
<gene>
    <name evidence="9" type="ORF">ACFFGH_15105</name>
</gene>
<dbReference type="EMBL" id="JBHLTG010000003">
    <property type="protein sequence ID" value="MFC0679165.1"/>
    <property type="molecule type" value="Genomic_DNA"/>
</dbReference>
<dbReference type="InterPro" id="IPR011990">
    <property type="entry name" value="TPR-like_helical_dom_sf"/>
</dbReference>
<dbReference type="RefSeq" id="WP_386669638.1">
    <property type="nucleotide sequence ID" value="NZ_JBHLTG010000003.1"/>
</dbReference>
<dbReference type="GO" id="GO:0008233">
    <property type="term" value="F:peptidase activity"/>
    <property type="evidence" value="ECO:0007669"/>
    <property type="project" value="UniProtKB-KW"/>
</dbReference>
<feature type="transmembrane region" description="Helical" evidence="7">
    <location>
        <begin position="209"/>
        <end position="229"/>
    </location>
</feature>
<feature type="transmembrane region" description="Helical" evidence="7">
    <location>
        <begin position="12"/>
        <end position="33"/>
    </location>
</feature>
<proteinExistence type="inferred from homology"/>
<keyword evidence="5 7" id="KW-1133">Transmembrane helix</keyword>
<keyword evidence="6 7" id="KW-0472">Membrane</keyword>
<dbReference type="GO" id="GO:0006508">
    <property type="term" value="P:proteolysis"/>
    <property type="evidence" value="ECO:0007669"/>
    <property type="project" value="UniProtKB-KW"/>
</dbReference>
<evidence type="ECO:0000256" key="1">
    <source>
        <dbReference type="ARBA" id="ARBA00004141"/>
    </source>
</evidence>
<name>A0ABV6RQB3_9GAMM</name>
<dbReference type="Gene3D" id="1.20.1540.10">
    <property type="entry name" value="Rhomboid-like"/>
    <property type="match status" value="1"/>
</dbReference>
<dbReference type="EC" id="3.4.21.-" evidence="9"/>
<accession>A0ABV6RQB3</accession>
<reference evidence="9 10" key="1">
    <citation type="submission" date="2024-09" db="EMBL/GenBank/DDBJ databases">
        <authorList>
            <person name="Sun Q."/>
            <person name="Mori K."/>
        </authorList>
    </citation>
    <scope>NUCLEOTIDE SEQUENCE [LARGE SCALE GENOMIC DNA]</scope>
    <source>
        <strain evidence="9 10">KCTC 23076</strain>
    </source>
</reference>
<evidence type="ECO:0000259" key="8">
    <source>
        <dbReference type="Pfam" id="PF01694"/>
    </source>
</evidence>
<evidence type="ECO:0000256" key="5">
    <source>
        <dbReference type="ARBA" id="ARBA00022989"/>
    </source>
</evidence>
<dbReference type="InterPro" id="IPR050925">
    <property type="entry name" value="Rhomboid_protease_S54"/>
</dbReference>
<comment type="caution">
    <text evidence="9">The sequence shown here is derived from an EMBL/GenBank/DDBJ whole genome shotgun (WGS) entry which is preliminary data.</text>
</comment>
<organism evidence="9 10">
    <name type="scientific">Lysobacter korlensis</name>
    <dbReference type="NCBI Taxonomy" id="553636"/>
    <lineage>
        <taxon>Bacteria</taxon>
        <taxon>Pseudomonadati</taxon>
        <taxon>Pseudomonadota</taxon>
        <taxon>Gammaproteobacteria</taxon>
        <taxon>Lysobacterales</taxon>
        <taxon>Lysobacteraceae</taxon>
        <taxon>Lysobacter</taxon>
    </lineage>
</organism>
<feature type="transmembrane region" description="Helical" evidence="7">
    <location>
        <begin position="185"/>
        <end position="203"/>
    </location>
</feature>
<feature type="transmembrane region" description="Helical" evidence="7">
    <location>
        <begin position="276"/>
        <end position="297"/>
    </location>
</feature>
<evidence type="ECO:0000256" key="4">
    <source>
        <dbReference type="ARBA" id="ARBA00022801"/>
    </source>
</evidence>
<dbReference type="InterPro" id="IPR035952">
    <property type="entry name" value="Rhomboid-like_sf"/>
</dbReference>
<dbReference type="Gene3D" id="1.25.40.10">
    <property type="entry name" value="Tetratricopeptide repeat domain"/>
    <property type="match status" value="1"/>
</dbReference>
<keyword evidence="3 7" id="KW-0812">Transmembrane</keyword>
<dbReference type="PANTHER" id="PTHR43731">
    <property type="entry name" value="RHOMBOID PROTEASE"/>
    <property type="match status" value="1"/>
</dbReference>
<feature type="transmembrane region" description="Helical" evidence="7">
    <location>
        <begin position="159"/>
        <end position="176"/>
    </location>
</feature>
<evidence type="ECO:0000256" key="6">
    <source>
        <dbReference type="ARBA" id="ARBA00023136"/>
    </source>
</evidence>
<feature type="domain" description="Peptidase S54 rhomboid" evidence="8">
    <location>
        <begin position="148"/>
        <end position="296"/>
    </location>
</feature>
<protein>
    <submittedName>
        <fullName evidence="9">Rhomboid family intramembrane serine protease</fullName>
        <ecNumber evidence="9">3.4.21.-</ecNumber>
    </submittedName>
</protein>
<keyword evidence="9" id="KW-0645">Protease</keyword>
<comment type="similarity">
    <text evidence="2">Belongs to the peptidase S54 family.</text>
</comment>
<comment type="subcellular location">
    <subcellularLocation>
        <location evidence="1">Membrane</location>
        <topology evidence="1">Multi-pass membrane protein</topology>
    </subcellularLocation>
</comment>
<dbReference type="PANTHER" id="PTHR43731:SF14">
    <property type="entry name" value="PRESENILIN-ASSOCIATED RHOMBOID-LIKE PROTEIN, MITOCHONDRIAL"/>
    <property type="match status" value="1"/>
</dbReference>
<keyword evidence="10" id="KW-1185">Reference proteome</keyword>
<dbReference type="Pfam" id="PF01694">
    <property type="entry name" value="Rhomboid"/>
    <property type="match status" value="1"/>
</dbReference>
<evidence type="ECO:0000256" key="2">
    <source>
        <dbReference type="ARBA" id="ARBA00009045"/>
    </source>
</evidence>
<dbReference type="Proteomes" id="UP001589896">
    <property type="component" value="Unassembled WGS sequence"/>
</dbReference>